<dbReference type="EMBL" id="WLZY01000012">
    <property type="protein sequence ID" value="NDL60476.1"/>
    <property type="molecule type" value="Genomic_DNA"/>
</dbReference>
<evidence type="ECO:0000256" key="1">
    <source>
        <dbReference type="SAM" id="MobiDB-lite"/>
    </source>
</evidence>
<reference evidence="3 4" key="1">
    <citation type="submission" date="2019-11" db="EMBL/GenBank/DDBJ databases">
        <authorList>
            <person name="Li X.-J."/>
            <person name="Feng X.-M."/>
        </authorList>
    </citation>
    <scope>NUCLEOTIDE SEQUENCE [LARGE SCALE GENOMIC DNA]</scope>
    <source>
        <strain evidence="3 4">XMNu-373</strain>
    </source>
</reference>
<dbReference type="AlphaFoldDB" id="A0A7K3MB43"/>
<organism evidence="3 4">
    <name type="scientific">Phytoactinopolyspora mesophila</name>
    <dbReference type="NCBI Taxonomy" id="2650750"/>
    <lineage>
        <taxon>Bacteria</taxon>
        <taxon>Bacillati</taxon>
        <taxon>Actinomycetota</taxon>
        <taxon>Actinomycetes</taxon>
        <taxon>Jiangellales</taxon>
        <taxon>Jiangellaceae</taxon>
        <taxon>Phytoactinopolyspora</taxon>
    </lineage>
</organism>
<evidence type="ECO:0000256" key="2">
    <source>
        <dbReference type="SAM" id="SignalP"/>
    </source>
</evidence>
<name>A0A7K3MB43_9ACTN</name>
<dbReference type="Proteomes" id="UP000460435">
    <property type="component" value="Unassembled WGS sequence"/>
</dbReference>
<proteinExistence type="predicted"/>
<comment type="caution">
    <text evidence="3">The sequence shown here is derived from an EMBL/GenBank/DDBJ whole genome shotgun (WGS) entry which is preliminary data.</text>
</comment>
<sequence>MELVALVISIAALALAAAALRQARRAARPGGQANHAHDSSHGVQHANEAAPAGSGRDRTAGREQVAFTLRQLTDTTYELRNRGTGAAYSVKFRAHRLGKSASFKEFPAGHAEEFTLTPTDDPDHNIIEIKWHVRPDRSDAEQHKLLRVT</sequence>
<gene>
    <name evidence="3" type="ORF">F7O44_25695</name>
</gene>
<feature type="chain" id="PRO_5038863579" evidence="2">
    <location>
        <begin position="17"/>
        <end position="149"/>
    </location>
</feature>
<dbReference type="RefSeq" id="WP_162453187.1">
    <property type="nucleotide sequence ID" value="NZ_WLZY01000012.1"/>
</dbReference>
<keyword evidence="4" id="KW-1185">Reference proteome</keyword>
<accession>A0A7K3MB43</accession>
<protein>
    <submittedName>
        <fullName evidence="3">Uncharacterized protein</fullName>
    </submittedName>
</protein>
<evidence type="ECO:0000313" key="4">
    <source>
        <dbReference type="Proteomes" id="UP000460435"/>
    </source>
</evidence>
<feature type="region of interest" description="Disordered" evidence="1">
    <location>
        <begin position="28"/>
        <end position="63"/>
    </location>
</feature>
<evidence type="ECO:0000313" key="3">
    <source>
        <dbReference type="EMBL" id="NDL60476.1"/>
    </source>
</evidence>
<keyword evidence="2" id="KW-0732">Signal</keyword>
<feature type="signal peptide" evidence="2">
    <location>
        <begin position="1"/>
        <end position="16"/>
    </location>
</feature>